<feature type="compositionally biased region" description="Polar residues" evidence="1">
    <location>
        <begin position="238"/>
        <end position="253"/>
    </location>
</feature>
<gene>
    <name evidence="2" type="ORF">THAPSDRAFT_4659</name>
</gene>
<evidence type="ECO:0000256" key="1">
    <source>
        <dbReference type="SAM" id="MobiDB-lite"/>
    </source>
</evidence>
<dbReference type="PaxDb" id="35128-Thaps4659"/>
<dbReference type="AlphaFoldDB" id="B8BZX4"/>
<feature type="region of interest" description="Disordered" evidence="1">
    <location>
        <begin position="665"/>
        <end position="692"/>
    </location>
</feature>
<protein>
    <submittedName>
        <fullName evidence="2">Uncharacterized protein</fullName>
    </submittedName>
</protein>
<reference evidence="2 3" key="2">
    <citation type="journal article" date="2008" name="Nature">
        <title>The Phaeodactylum genome reveals the evolutionary history of diatom genomes.</title>
        <authorList>
            <person name="Bowler C."/>
            <person name="Allen A.E."/>
            <person name="Badger J.H."/>
            <person name="Grimwood J."/>
            <person name="Jabbari K."/>
            <person name="Kuo A."/>
            <person name="Maheswari U."/>
            <person name="Martens C."/>
            <person name="Maumus F."/>
            <person name="Otillar R.P."/>
            <person name="Rayko E."/>
            <person name="Salamov A."/>
            <person name="Vandepoele K."/>
            <person name="Beszteri B."/>
            <person name="Gruber A."/>
            <person name="Heijde M."/>
            <person name="Katinka M."/>
            <person name="Mock T."/>
            <person name="Valentin K."/>
            <person name="Verret F."/>
            <person name="Berges J.A."/>
            <person name="Brownlee C."/>
            <person name="Cadoret J.P."/>
            <person name="Chiovitti A."/>
            <person name="Choi C.J."/>
            <person name="Coesel S."/>
            <person name="De Martino A."/>
            <person name="Detter J.C."/>
            <person name="Durkin C."/>
            <person name="Falciatore A."/>
            <person name="Fournet J."/>
            <person name="Haruta M."/>
            <person name="Huysman M.J."/>
            <person name="Jenkins B.D."/>
            <person name="Jiroutova K."/>
            <person name="Jorgensen R.E."/>
            <person name="Joubert Y."/>
            <person name="Kaplan A."/>
            <person name="Kroger N."/>
            <person name="Kroth P.G."/>
            <person name="La Roche J."/>
            <person name="Lindquist E."/>
            <person name="Lommer M."/>
            <person name="Martin-Jezequel V."/>
            <person name="Lopez P.J."/>
            <person name="Lucas S."/>
            <person name="Mangogna M."/>
            <person name="McGinnis K."/>
            <person name="Medlin L.K."/>
            <person name="Montsant A."/>
            <person name="Oudot-Le Secq M.P."/>
            <person name="Napoli C."/>
            <person name="Obornik M."/>
            <person name="Parker M.S."/>
            <person name="Petit J.L."/>
            <person name="Porcel B.M."/>
            <person name="Poulsen N."/>
            <person name="Robison M."/>
            <person name="Rychlewski L."/>
            <person name="Rynearson T.A."/>
            <person name="Schmutz J."/>
            <person name="Shapiro H."/>
            <person name="Siaut M."/>
            <person name="Stanley M."/>
            <person name="Sussman M.R."/>
            <person name="Taylor A.R."/>
            <person name="Vardi A."/>
            <person name="von Dassow P."/>
            <person name="Vyverman W."/>
            <person name="Willis A."/>
            <person name="Wyrwicz L.S."/>
            <person name="Rokhsar D.S."/>
            <person name="Weissenbach J."/>
            <person name="Armbrust E.V."/>
            <person name="Green B.R."/>
            <person name="Van de Peer Y."/>
            <person name="Grigoriev I.V."/>
        </authorList>
    </citation>
    <scope>NUCLEOTIDE SEQUENCE [LARGE SCALE GENOMIC DNA]</scope>
    <source>
        <strain evidence="2 3">CCMP1335</strain>
    </source>
</reference>
<evidence type="ECO:0000313" key="2">
    <source>
        <dbReference type="EMBL" id="EED92962.1"/>
    </source>
</evidence>
<dbReference type="HOGENOM" id="CLU_324294_0_0_1"/>
<dbReference type="KEGG" id="tps:THAPSDRAFT_4659"/>
<dbReference type="EMBL" id="CM000641">
    <property type="protein sequence ID" value="EED92962.1"/>
    <property type="molecule type" value="Genomic_DNA"/>
</dbReference>
<dbReference type="Proteomes" id="UP000001449">
    <property type="component" value="Chromosome 4"/>
</dbReference>
<feature type="compositionally biased region" description="Low complexity" evidence="1">
    <location>
        <begin position="167"/>
        <end position="180"/>
    </location>
</feature>
<feature type="region of interest" description="Disordered" evidence="1">
    <location>
        <begin position="342"/>
        <end position="526"/>
    </location>
</feature>
<feature type="compositionally biased region" description="Acidic residues" evidence="1">
    <location>
        <begin position="395"/>
        <end position="404"/>
    </location>
</feature>
<feature type="compositionally biased region" description="Basic and acidic residues" evidence="1">
    <location>
        <begin position="429"/>
        <end position="454"/>
    </location>
</feature>
<feature type="compositionally biased region" description="Low complexity" evidence="1">
    <location>
        <begin position="31"/>
        <end position="51"/>
    </location>
</feature>
<feature type="compositionally biased region" description="Polar residues" evidence="1">
    <location>
        <begin position="500"/>
        <end position="524"/>
    </location>
</feature>
<feature type="region of interest" description="Disordered" evidence="1">
    <location>
        <begin position="753"/>
        <end position="783"/>
    </location>
</feature>
<keyword evidence="3" id="KW-1185">Reference proteome</keyword>
<feature type="region of interest" description="Disordered" evidence="1">
    <location>
        <begin position="221"/>
        <end position="262"/>
    </location>
</feature>
<feature type="compositionally biased region" description="Polar residues" evidence="1">
    <location>
        <begin position="768"/>
        <end position="780"/>
    </location>
</feature>
<feature type="compositionally biased region" description="Low complexity" evidence="1">
    <location>
        <begin position="1"/>
        <end position="18"/>
    </location>
</feature>
<organism evidence="2 3">
    <name type="scientific">Thalassiosira pseudonana</name>
    <name type="common">Marine diatom</name>
    <name type="synonym">Cyclotella nana</name>
    <dbReference type="NCBI Taxonomy" id="35128"/>
    <lineage>
        <taxon>Eukaryota</taxon>
        <taxon>Sar</taxon>
        <taxon>Stramenopiles</taxon>
        <taxon>Ochrophyta</taxon>
        <taxon>Bacillariophyta</taxon>
        <taxon>Coscinodiscophyceae</taxon>
        <taxon>Thalassiosirophycidae</taxon>
        <taxon>Thalassiosirales</taxon>
        <taxon>Thalassiosiraceae</taxon>
        <taxon>Thalassiosira</taxon>
    </lineage>
</organism>
<feature type="compositionally biased region" description="Basic and acidic residues" evidence="1">
    <location>
        <begin position="487"/>
        <end position="499"/>
    </location>
</feature>
<proteinExistence type="predicted"/>
<feature type="compositionally biased region" description="Acidic residues" evidence="1">
    <location>
        <begin position="222"/>
        <end position="232"/>
    </location>
</feature>
<dbReference type="InParanoid" id="B8BZX4"/>
<reference evidence="2 3" key="1">
    <citation type="journal article" date="2004" name="Science">
        <title>The genome of the diatom Thalassiosira pseudonana: ecology, evolution, and metabolism.</title>
        <authorList>
            <person name="Armbrust E.V."/>
            <person name="Berges J.A."/>
            <person name="Bowler C."/>
            <person name="Green B.R."/>
            <person name="Martinez D."/>
            <person name="Putnam N.H."/>
            <person name="Zhou S."/>
            <person name="Allen A.E."/>
            <person name="Apt K.E."/>
            <person name="Bechner M."/>
            <person name="Brzezinski M.A."/>
            <person name="Chaal B.K."/>
            <person name="Chiovitti A."/>
            <person name="Davis A.K."/>
            <person name="Demarest M.S."/>
            <person name="Detter J.C."/>
            <person name="Glavina T."/>
            <person name="Goodstein D."/>
            <person name="Hadi M.Z."/>
            <person name="Hellsten U."/>
            <person name="Hildebrand M."/>
            <person name="Jenkins B.D."/>
            <person name="Jurka J."/>
            <person name="Kapitonov V.V."/>
            <person name="Kroger N."/>
            <person name="Lau W.W."/>
            <person name="Lane T.W."/>
            <person name="Larimer F.W."/>
            <person name="Lippmeier J.C."/>
            <person name="Lucas S."/>
            <person name="Medina M."/>
            <person name="Montsant A."/>
            <person name="Obornik M."/>
            <person name="Parker M.S."/>
            <person name="Palenik B."/>
            <person name="Pazour G.J."/>
            <person name="Richardson P.M."/>
            <person name="Rynearson T.A."/>
            <person name="Saito M.A."/>
            <person name="Schwartz D.C."/>
            <person name="Thamatrakoln K."/>
            <person name="Valentin K."/>
            <person name="Vardi A."/>
            <person name="Wilkerson F.P."/>
            <person name="Rokhsar D.S."/>
        </authorList>
    </citation>
    <scope>NUCLEOTIDE SEQUENCE [LARGE SCALE GENOMIC DNA]</scope>
    <source>
        <strain evidence="2 3">CCMP1335</strain>
    </source>
</reference>
<feature type="region of interest" description="Disordered" evidence="1">
    <location>
        <begin position="149"/>
        <end position="186"/>
    </location>
</feature>
<evidence type="ECO:0000313" key="3">
    <source>
        <dbReference type="Proteomes" id="UP000001449"/>
    </source>
</evidence>
<feature type="region of interest" description="Disordered" evidence="1">
    <location>
        <begin position="274"/>
        <end position="322"/>
    </location>
</feature>
<sequence length="891" mass="95888">MVFFDSSPSSPGYNNGNGMASPHSAGPVSPPSSSSHYNQQQPQQHQYNHSNHQLDYRRPVSPSYYQQQHAMEQQQLQQQAQQQAMEQQDTGYLCRDEREGLSNIMSCSMLSPTSFFRRQQQGGGQRFFDERADVLSDDEEYVTTNDLVDSSFGVGKSKSRDETDNLSRSSRTSRVTSPTSNMKRAASPAIMTINSCLSGDCADNVDDNAAALKNTNSLVDDILSDTDGDTVEEGGTKGITSSPKTVNFAPSTNQEDDGTLGDATLDETLDGERTYNTYDEDTFSPENEVSARGKKKNKKSLLSQAISRASKPHAGKEIVIPDDDSEASMMALMRYMGCTPQAYGEGPGGRSRDEDMPSGKEFVFEGHDDDDDDDGSTLSGDGTFASYAKSTWTMDAEEEEDAEGGDGGGIELGIDEFVASGKGSVSMDDSTKKEGMKMEVEMSGDGKVRSKPELTVDTNESVAAATRRGNSNEEENSQASTVYLSFEESKSLKEDDKVTETVTKVNSTDKNPSSSSISNGNLPTSPVKDIIQDFLASPKEKWDKESLISTLSASALRSPSVKKLLESNLVSPRSTNPVVFSKRAGASPAASAKAALSPINAHDALSPSNMSITGRKDALSPIMSALSPSSTYDALSPSNVKFNNLKLSSTGETTDTNALLDWAQKQQQREKGTSQPAVVESEDSENSANSENSAVNVVAAKAFESVAEVVDPAAASLSLSSSTEESSSFDKNDATKGKEFVLPQTANLVNMAADESESTLCRDDASEARSTTSQPLSPTKKSVRQVDDLLNKSRVWLSRHSETQKSRLSLVPIEESSILARTRAGTVQFKERRKVGEIGANVTLPTSQGDIVSVSSDVSALSRKSIMEELAELKAKQHQRKVASGSTKVKP</sequence>
<dbReference type="GeneID" id="7451900"/>
<feature type="region of interest" description="Disordered" evidence="1">
    <location>
        <begin position="1"/>
        <end position="56"/>
    </location>
</feature>
<feature type="compositionally biased region" description="Basic and acidic residues" evidence="1">
    <location>
        <begin position="350"/>
        <end position="366"/>
    </location>
</feature>
<accession>B8BZX4</accession>
<dbReference type="RefSeq" id="XP_002289425.1">
    <property type="nucleotide sequence ID" value="XM_002289389.1"/>
</dbReference>
<name>B8BZX4_THAPS</name>